<dbReference type="NCBIfam" id="TIGR02729">
    <property type="entry name" value="Obg_CgtA"/>
    <property type="match status" value="1"/>
</dbReference>
<dbReference type="InterPro" id="IPR045086">
    <property type="entry name" value="OBG_GTPase"/>
</dbReference>
<dbReference type="Gene3D" id="2.70.210.12">
    <property type="entry name" value="GTP1/OBG domain"/>
    <property type="match status" value="1"/>
</dbReference>
<evidence type="ECO:0000313" key="8">
    <source>
        <dbReference type="EMBL" id="MBJ8435855.1"/>
    </source>
</evidence>
<feature type="binding site" evidence="5">
    <location>
        <begin position="191"/>
        <end position="195"/>
    </location>
    <ligand>
        <name>GTP</name>
        <dbReference type="ChEBI" id="CHEBI:37565"/>
    </ligand>
</feature>
<feature type="domain" description="OBG-type G" evidence="6">
    <location>
        <begin position="160"/>
        <end position="333"/>
    </location>
</feature>
<dbReference type="PANTHER" id="PTHR11702">
    <property type="entry name" value="DEVELOPMENTALLY REGULATED GTP-BINDING PROTEIN-RELATED"/>
    <property type="match status" value="1"/>
</dbReference>
<dbReference type="PRINTS" id="PR00326">
    <property type="entry name" value="GTP1OBG"/>
</dbReference>
<dbReference type="Pfam" id="PF01926">
    <property type="entry name" value="MMR_HSR1"/>
    <property type="match status" value="1"/>
</dbReference>
<feature type="binding site" evidence="5">
    <location>
        <begin position="283"/>
        <end position="286"/>
    </location>
    <ligand>
        <name>GTP</name>
        <dbReference type="ChEBI" id="CHEBI:37565"/>
    </ligand>
</feature>
<dbReference type="InterPro" id="IPR014100">
    <property type="entry name" value="GTP-bd_Obg/CgtA"/>
</dbReference>
<feature type="binding site" evidence="5">
    <location>
        <begin position="166"/>
        <end position="173"/>
    </location>
    <ligand>
        <name>GTP</name>
        <dbReference type="ChEBI" id="CHEBI:37565"/>
    </ligand>
</feature>
<name>A0ABS1AD74_9GAMM</name>
<dbReference type="PROSITE" id="PS51710">
    <property type="entry name" value="G_OBG"/>
    <property type="match status" value="1"/>
</dbReference>
<evidence type="ECO:0000259" key="6">
    <source>
        <dbReference type="PROSITE" id="PS51710"/>
    </source>
</evidence>
<dbReference type="SUPFAM" id="SSF82051">
    <property type="entry name" value="Obg GTP-binding protein N-terminal domain"/>
    <property type="match status" value="1"/>
</dbReference>
<dbReference type="PROSITE" id="PS00905">
    <property type="entry name" value="GTP1_OBG"/>
    <property type="match status" value="1"/>
</dbReference>
<evidence type="ECO:0000313" key="9">
    <source>
        <dbReference type="Proteomes" id="UP000808699"/>
    </source>
</evidence>
<keyword evidence="3 5" id="KW-0460">Magnesium</keyword>
<gene>
    <name evidence="8" type="primary">cgtA</name>
    <name evidence="5" type="synonym">obg</name>
    <name evidence="8" type="ORF">I6M64_00800</name>
</gene>
<dbReference type="SUPFAM" id="SSF52540">
    <property type="entry name" value="P-loop containing nucleoside triphosphate hydrolases"/>
    <property type="match status" value="1"/>
</dbReference>
<evidence type="ECO:0000256" key="4">
    <source>
        <dbReference type="ARBA" id="ARBA00023134"/>
    </source>
</evidence>
<dbReference type="PANTHER" id="PTHR11702:SF31">
    <property type="entry name" value="MITOCHONDRIAL RIBOSOME-ASSOCIATED GTPASE 2"/>
    <property type="match status" value="1"/>
</dbReference>
<dbReference type="InterPro" id="IPR036726">
    <property type="entry name" value="GTP1_OBG_dom_sf"/>
</dbReference>
<dbReference type="EMBL" id="JADWNO010000001">
    <property type="protein sequence ID" value="MBJ8435855.1"/>
    <property type="molecule type" value="Genomic_DNA"/>
</dbReference>
<comment type="subcellular location">
    <subcellularLocation>
        <location evidence="5">Cytoplasm</location>
    </subcellularLocation>
</comment>
<feature type="binding site" evidence="5">
    <location>
        <begin position="213"/>
        <end position="216"/>
    </location>
    <ligand>
        <name>GTP</name>
        <dbReference type="ChEBI" id="CHEBI:37565"/>
    </ligand>
</feature>
<sequence length="406" mass="44526">MRFVDEAVITVEAGDGGNGVASFRREKFVPFGGPDGGDGGRGGSIYIQADDDTSTLVDYRYTRKFRAERGKNGAGANCTGRGGEDVVLKVPVGTTIVDTDSGDIIGDLVEDGQRILVAGGGEGGLGNTHFKSSTNRAPRKCTTGTKGEFREIRLELKVLADVGLLGMPNAGKSTFIRAVSAAKPKVADYPFTTMVPNLGVVDADRHRSFVMADIPGLIEGAAEGAGLGIRFLKHLARTRILLHIIDVQPIDGSDPAHNAKAIMNELVKFSPTLAKLPVVLVLNKLDQIAEESREEWCQHILDELEWTGPVFKTSGLLSEGTKEVVYYLMDQIEQQREREVEDPEYAAEVRAFREQLEVETREQTIAAKEAYRAMRRAQRLESMMDDDDDFDDDEDDNDVEVIYVRD</sequence>
<evidence type="ECO:0000259" key="7">
    <source>
        <dbReference type="PROSITE" id="PS51883"/>
    </source>
</evidence>
<dbReference type="PIRSF" id="PIRSF002401">
    <property type="entry name" value="GTP_bd_Obg/CgtA"/>
    <property type="match status" value="1"/>
</dbReference>
<feature type="binding site" evidence="5">
    <location>
        <position position="173"/>
    </location>
    <ligand>
        <name>Mg(2+)</name>
        <dbReference type="ChEBI" id="CHEBI:18420"/>
    </ligand>
</feature>
<dbReference type="NCBIfam" id="NF008956">
    <property type="entry name" value="PRK12299.1"/>
    <property type="match status" value="1"/>
</dbReference>
<comment type="cofactor">
    <cofactor evidence="5">
        <name>Mg(2+)</name>
        <dbReference type="ChEBI" id="CHEBI:18420"/>
    </cofactor>
</comment>
<dbReference type="InterPro" id="IPR006169">
    <property type="entry name" value="GTP1_OBG_dom"/>
</dbReference>
<keyword evidence="9" id="KW-1185">Reference proteome</keyword>
<dbReference type="Proteomes" id="UP000808699">
    <property type="component" value="Unassembled WGS sequence"/>
</dbReference>
<feature type="binding site" evidence="5">
    <location>
        <begin position="314"/>
        <end position="316"/>
    </location>
    <ligand>
        <name>GTP</name>
        <dbReference type="ChEBI" id="CHEBI:37565"/>
    </ligand>
</feature>
<evidence type="ECO:0000256" key="2">
    <source>
        <dbReference type="ARBA" id="ARBA00022741"/>
    </source>
</evidence>
<comment type="similarity">
    <text evidence="1 5">Belongs to the TRAFAC class OBG-HflX-like GTPase superfamily. OBG GTPase family.</text>
</comment>
<feature type="binding site" evidence="5">
    <location>
        <position position="193"/>
    </location>
    <ligand>
        <name>Mg(2+)</name>
        <dbReference type="ChEBI" id="CHEBI:18420"/>
    </ligand>
</feature>
<keyword evidence="5" id="KW-0378">Hydrolase</keyword>
<keyword evidence="5" id="KW-0479">Metal-binding</keyword>
<accession>A0ABS1AD74</accession>
<comment type="caution">
    <text evidence="8">The sequence shown here is derived from an EMBL/GenBank/DDBJ whole genome shotgun (WGS) entry which is preliminary data.</text>
</comment>
<protein>
    <recommendedName>
        <fullName evidence="5">GTPase Obg</fullName>
        <ecNumber evidence="5">3.6.5.-</ecNumber>
    </recommendedName>
    <alternativeName>
        <fullName evidence="5">GTP-binding protein Obg</fullName>
    </alternativeName>
</protein>
<dbReference type="InterPro" id="IPR006073">
    <property type="entry name" value="GTP-bd"/>
</dbReference>
<dbReference type="PROSITE" id="PS51883">
    <property type="entry name" value="OBG"/>
    <property type="match status" value="1"/>
</dbReference>
<organism evidence="8 9">
    <name type="scientific">Acinetobacter lactucae</name>
    <dbReference type="NCBI Taxonomy" id="1785128"/>
    <lineage>
        <taxon>Bacteria</taxon>
        <taxon>Pseudomonadati</taxon>
        <taxon>Pseudomonadota</taxon>
        <taxon>Gammaproteobacteria</taxon>
        <taxon>Moraxellales</taxon>
        <taxon>Moraxellaceae</taxon>
        <taxon>Acinetobacter</taxon>
        <taxon>Acinetobacter calcoaceticus/baumannii complex</taxon>
    </lineage>
</organism>
<dbReference type="InterPro" id="IPR006074">
    <property type="entry name" value="GTP1-OBG_CS"/>
</dbReference>
<reference evidence="8 9" key="1">
    <citation type="submission" date="2020-11" db="EMBL/GenBank/DDBJ databases">
        <title>Enhanced detection system for hospital associated transmission using whole genome sequencing surveillance.</title>
        <authorList>
            <person name="Harrison L.H."/>
            <person name="Van Tyne D."/>
            <person name="Marsh J.W."/>
            <person name="Griffith M.P."/>
            <person name="Snyder D.J."/>
            <person name="Cooper V.S."/>
            <person name="Mustapha M."/>
        </authorList>
    </citation>
    <scope>NUCLEOTIDE SEQUENCE [LARGE SCALE GENOMIC DNA]</scope>
    <source>
        <strain evidence="8 9">ACIN00241</strain>
    </source>
</reference>
<keyword evidence="2 5" id="KW-0547">Nucleotide-binding</keyword>
<dbReference type="Gene3D" id="3.40.50.300">
    <property type="entry name" value="P-loop containing nucleotide triphosphate hydrolases"/>
    <property type="match status" value="1"/>
</dbReference>
<comment type="function">
    <text evidence="5">An essential GTPase which binds GTP, GDP and possibly (p)ppGpp with moderate affinity, with high nucleotide exchange rates and a fairly low GTP hydrolysis rate. Plays a role in control of the cell cycle, stress response, ribosome biogenesis and in those bacteria that undergo differentiation, in morphogenesis control.</text>
</comment>
<keyword evidence="5" id="KW-0963">Cytoplasm</keyword>
<dbReference type="EC" id="3.6.5.-" evidence="5"/>
<dbReference type="InterPro" id="IPR031167">
    <property type="entry name" value="G_OBG"/>
</dbReference>
<evidence type="ECO:0000256" key="5">
    <source>
        <dbReference type="HAMAP-Rule" id="MF_01454"/>
    </source>
</evidence>
<dbReference type="HAMAP" id="MF_01454">
    <property type="entry name" value="GTPase_Obg"/>
    <property type="match status" value="1"/>
</dbReference>
<keyword evidence="4 5" id="KW-0342">GTP-binding</keyword>
<dbReference type="InterPro" id="IPR027417">
    <property type="entry name" value="P-loop_NTPase"/>
</dbReference>
<dbReference type="CDD" id="cd01898">
    <property type="entry name" value="Obg"/>
    <property type="match status" value="1"/>
</dbReference>
<evidence type="ECO:0000256" key="1">
    <source>
        <dbReference type="ARBA" id="ARBA00007699"/>
    </source>
</evidence>
<dbReference type="RefSeq" id="WP_016140310.1">
    <property type="nucleotide sequence ID" value="NZ_JADWNO010000001.1"/>
</dbReference>
<evidence type="ECO:0000256" key="3">
    <source>
        <dbReference type="ARBA" id="ARBA00022842"/>
    </source>
</evidence>
<comment type="subunit">
    <text evidence="5">Monomer.</text>
</comment>
<dbReference type="NCBIfam" id="NF008955">
    <property type="entry name" value="PRK12297.1"/>
    <property type="match status" value="1"/>
</dbReference>
<dbReference type="Pfam" id="PF01018">
    <property type="entry name" value="GTP1_OBG"/>
    <property type="match status" value="1"/>
</dbReference>
<feature type="domain" description="Obg" evidence="7">
    <location>
        <begin position="1"/>
        <end position="159"/>
    </location>
</feature>
<proteinExistence type="inferred from homology"/>